<dbReference type="AlphaFoldDB" id="A0A1X7V4D3"/>
<dbReference type="InParanoid" id="A0A1X7V4D3"/>
<accession>A0A1X7V4D3</accession>
<evidence type="ECO:0000313" key="1">
    <source>
        <dbReference type="EnsemblMetazoa" id="Aqu2.1.35110_001"/>
    </source>
</evidence>
<name>A0A1X7V4D3_AMPQE</name>
<reference evidence="1" key="1">
    <citation type="submission" date="2017-05" db="UniProtKB">
        <authorList>
            <consortium name="EnsemblMetazoa"/>
        </authorList>
    </citation>
    <scope>IDENTIFICATION</scope>
</reference>
<dbReference type="EnsemblMetazoa" id="Aqu2.1.35110_001">
    <property type="protein sequence ID" value="Aqu2.1.35110_001"/>
    <property type="gene ID" value="Aqu2.1.35110"/>
</dbReference>
<proteinExistence type="predicted"/>
<protein>
    <submittedName>
        <fullName evidence="1">Uncharacterized protein</fullName>
    </submittedName>
</protein>
<organism evidence="1">
    <name type="scientific">Amphimedon queenslandica</name>
    <name type="common">Sponge</name>
    <dbReference type="NCBI Taxonomy" id="400682"/>
    <lineage>
        <taxon>Eukaryota</taxon>
        <taxon>Metazoa</taxon>
        <taxon>Porifera</taxon>
        <taxon>Demospongiae</taxon>
        <taxon>Heteroscleromorpha</taxon>
        <taxon>Haplosclerida</taxon>
        <taxon>Niphatidae</taxon>
        <taxon>Amphimedon</taxon>
    </lineage>
</organism>
<sequence length="39" mass="4257">MHVCANSTRHSTASNKRYYKVSSAKGTGIQIEGTAMQEI</sequence>